<dbReference type="InterPro" id="IPR028971">
    <property type="entry name" value="NAD-GDH_cat"/>
</dbReference>
<gene>
    <name evidence="7" type="ORF">D1610_01580</name>
</gene>
<feature type="domain" description="NAD-glutamate dehydrogenase catalytic" evidence="2">
    <location>
        <begin position="678"/>
        <end position="1168"/>
    </location>
</feature>
<dbReference type="Pfam" id="PF21074">
    <property type="entry name" value="GDH_C"/>
    <property type="match status" value="1"/>
</dbReference>
<dbReference type="Pfam" id="PF21077">
    <property type="entry name" value="GDH_ACT3"/>
    <property type="match status" value="1"/>
</dbReference>
<dbReference type="Pfam" id="PF21073">
    <property type="entry name" value="GDH_HM1"/>
    <property type="match status" value="1"/>
</dbReference>
<dbReference type="Pfam" id="PF21079">
    <property type="entry name" value="GDH_HM2"/>
    <property type="match status" value="1"/>
</dbReference>
<dbReference type="PANTHER" id="PTHR43403:SF1">
    <property type="entry name" value="NAD-SPECIFIC GLUTAMATE DEHYDROGENASE"/>
    <property type="match status" value="1"/>
</dbReference>
<dbReference type="InterPro" id="IPR049062">
    <property type="entry name" value="NAD_Glu_DH_ACT2"/>
</dbReference>
<evidence type="ECO:0000259" key="4">
    <source>
        <dbReference type="Pfam" id="PF21075"/>
    </source>
</evidence>
<proteinExistence type="predicted"/>
<dbReference type="Pfam" id="PF21076">
    <property type="entry name" value="GDH_ACT2"/>
    <property type="match status" value="1"/>
</dbReference>
<comment type="caution">
    <text evidence="7">The sequence shown here is derived from an EMBL/GenBank/DDBJ whole genome shotgun (WGS) entry which is preliminary data.</text>
</comment>
<reference evidence="7 8" key="1">
    <citation type="submission" date="2018-08" db="EMBL/GenBank/DDBJ databases">
        <title>The multiple taxonomic identification of Sphingomonas gilva.</title>
        <authorList>
            <person name="Zhu D."/>
            <person name="Zheng S."/>
        </authorList>
    </citation>
    <scope>NUCLEOTIDE SEQUENCE [LARGE SCALE GENOMIC DNA]</scope>
    <source>
        <strain evidence="7 8">ZDH117</strain>
    </source>
</reference>
<keyword evidence="8" id="KW-1185">Reference proteome</keyword>
<dbReference type="PANTHER" id="PTHR43403">
    <property type="entry name" value="NAD-SPECIFIC GLUTAMATE DEHYDROGENASE"/>
    <property type="match status" value="1"/>
</dbReference>
<dbReference type="GO" id="GO:0004069">
    <property type="term" value="F:L-aspartate:2-oxoglutarate aminotransferase activity"/>
    <property type="evidence" value="ECO:0007669"/>
    <property type="project" value="InterPro"/>
</dbReference>
<feature type="domain" description="NAD-specific glutamate dehydrogenase C-terminal" evidence="3">
    <location>
        <begin position="1213"/>
        <end position="1535"/>
    </location>
</feature>
<dbReference type="InterPro" id="IPR049064">
    <property type="entry name" value="NAD_Glu_DH_ACT3"/>
</dbReference>
<feature type="domain" description="NAD-glutamate dehydrogenase N-terminal ACT1" evidence="4">
    <location>
        <begin position="39"/>
        <end position="146"/>
    </location>
</feature>
<dbReference type="InterPro" id="IPR024727">
    <property type="entry name" value="NAD_Glu_DH_N_ACT1"/>
</dbReference>
<organism evidence="7 8">
    <name type="scientific">Sphingomonas gilva</name>
    <dbReference type="NCBI Taxonomy" id="2305907"/>
    <lineage>
        <taxon>Bacteria</taxon>
        <taxon>Pseudomonadati</taxon>
        <taxon>Pseudomonadota</taxon>
        <taxon>Alphaproteobacteria</taxon>
        <taxon>Sphingomonadales</taxon>
        <taxon>Sphingomonadaceae</taxon>
        <taxon>Sphingomonas</taxon>
    </lineage>
</organism>
<dbReference type="Proteomes" id="UP000266693">
    <property type="component" value="Unassembled WGS sequence"/>
</dbReference>
<dbReference type="GO" id="GO:0006538">
    <property type="term" value="P:L-glutamate catabolic process"/>
    <property type="evidence" value="ECO:0007669"/>
    <property type="project" value="InterPro"/>
</dbReference>
<dbReference type="InterPro" id="IPR049059">
    <property type="entry name" value="NAD_Glu_DH_HM1"/>
</dbReference>
<feature type="domain" description="NAD-glutamate dehydrogenase ACT2" evidence="5">
    <location>
        <begin position="359"/>
        <end position="446"/>
    </location>
</feature>
<feature type="domain" description="NAD-glutamate dehydrogenase ACT3" evidence="6">
    <location>
        <begin position="507"/>
        <end position="571"/>
    </location>
</feature>
<dbReference type="RefSeq" id="WP_118862371.1">
    <property type="nucleotide sequence ID" value="NZ_QWLV01000001.1"/>
</dbReference>
<dbReference type="OrthoDB" id="9758052at2"/>
<dbReference type="InterPro" id="IPR036291">
    <property type="entry name" value="NAD(P)-bd_dom_sf"/>
</dbReference>
<name>A0A396RQI4_9SPHN</name>
<sequence>MATQTSAKTHQSLTAALDKALIAKALPGELDGFGKAERQEAARFVTAAALARKPGTATVQLEALPESEDHRRRLRLAIINDDMPFLVDSIAGTIAAENIAIDRIIHPVVRVARDDRGTLTAIDAKGSAESMIYIEMERVDARARRRLVSEIERTLRQVRSAVNDWVKLQDAMRADAEAIGGEGGALLHWFLDRNFTLLSHDRWSTGGEISKPLGLARHAGSDPILADSSRALAVKWFEKGGEAPLLLKSNRISSVHRRVQLDLIIVPVREGKKVVGLSTHAGLWTSGALNTPPAEIPVLRQRLAELEKKFGFDPAGHAGKALTHALVALPHDQVIGFDPQSLEQVALAAMSLADRPRPKLVTIRSSLGRHLFCFVWLPRDEVTTARRVAIGDMLADAANAKLLSWSIALEDGVVALIRYTLDLREGGKSPDTTDLDARLERMVRGWSPAVEAALVADVGEARAARMTLRWANEFPQGYRYANSAEEAARDIARLDRLVDEDARNVRIFSAPADGAETLCLKIYRRGGALPLSDAVPVLENFGFRVIEERPTRLATPGMGFIHEFLLHIDGGTPHLGAPDSIAVLEEAIADVLEGAAENDSLNKLIVAANLRPRAVLLFRAWFRYLRQTGLAYGMATVVEALRRAPKLAIALVARFDAAHDPAARKGAEAAIADAEKAIDAGLDKVSAIDDDRIIRAIRGVIDATLRTNAFAPAAKEALAFKLDSAKVPGLPAPLPWREIFVYSPRVEGIHLRAGPVARGGLRWSDRRDDFRTEVLGLMKAQRVKNAVIVPTGAKGGFYPKQLPPPANRDAWLAEGTESYRIFIRSLLSVTDNIVESKVVHPEAVVIHDGDDPYFVVAADKGTATFSDVANAIAMERGFWLGDAFASGGSNGYDHKAMGITARGGWISVQRHFAERGIDVQTDPIRVVGCGDMSGDVFGNGMLLSKAIRLQAAFDHRHIFLDPDPDPAASWAERQRMFDLPRSSWADYDTALISKGGGVFPRSEKSIKLSRQAREMLGVEDAAMEPGALISAILKAPVDLIWFGGIGTYVKAAGESHLDVGDPANDRLRVNAEEVRAVAIGEGANLGVTQAARIAYALRGGRINTDFIDNSAGVDCSDNEVNIKIALNREMIEGRLKQADRDRLLTAMTEEVAHLVLEDNRLQTLALSAMENDGAPVLPSYVRLIEIFEASGRLDRAVEGLAANEDLLRRAQDGHGLTRPELAVLLATGKLALQDAIEKSALDTDPSTRGDLHAAFPAPMRKRFEQAIDQHRLRNEIIATKLANRMINRLGVLNPFELAEEEGAALSDIAAMYVAAERLFGLPDLFKAIEDAEITESARVLLLDEAAYGVRVQIADLLRAFRPGISPADVIAALEKGIARLDKEADALLATETRTQAGHIADELSGKGAPHALVKRVVRLFELDGAVGLADLAQRLKLDEVVLTKAFIGLGSALGLDWAQSNAARIIPSDPWERLLIAGLARDFQQLRLDFLARTKDDPQGLVDSWLAANAQRVIQFRNLVDRARRASTPNAAMLAQIASQARVLLGR</sequence>
<dbReference type="EMBL" id="QWLV01000001">
    <property type="protein sequence ID" value="RHW18864.1"/>
    <property type="molecule type" value="Genomic_DNA"/>
</dbReference>
<dbReference type="Gene3D" id="3.40.50.720">
    <property type="entry name" value="NAD(P)-binding Rossmann-like Domain"/>
    <property type="match status" value="1"/>
</dbReference>
<dbReference type="InterPro" id="IPR048381">
    <property type="entry name" value="GDH_C"/>
</dbReference>
<dbReference type="PIRSF" id="PIRSF036761">
    <property type="entry name" value="GDH_Mll4104"/>
    <property type="match status" value="1"/>
</dbReference>
<protein>
    <submittedName>
        <fullName evidence="7">Glutamate dehydrogenase</fullName>
    </submittedName>
</protein>
<dbReference type="GO" id="GO:0004352">
    <property type="term" value="F:glutamate dehydrogenase (NAD+) activity"/>
    <property type="evidence" value="ECO:0007669"/>
    <property type="project" value="InterPro"/>
</dbReference>
<dbReference type="Pfam" id="PF21075">
    <property type="entry name" value="GDH_ACT1"/>
    <property type="match status" value="1"/>
</dbReference>
<dbReference type="SUPFAM" id="SSF53223">
    <property type="entry name" value="Aminoacid dehydrogenase-like, N-terminal domain"/>
    <property type="match status" value="1"/>
</dbReference>
<evidence type="ECO:0000259" key="2">
    <source>
        <dbReference type="Pfam" id="PF05088"/>
    </source>
</evidence>
<dbReference type="Pfam" id="PF05088">
    <property type="entry name" value="Bac_GDH_CD"/>
    <property type="match status" value="1"/>
</dbReference>
<accession>A0A396RQI4</accession>
<dbReference type="InterPro" id="IPR049058">
    <property type="entry name" value="NAD_Glu_DH_HM2"/>
</dbReference>
<evidence type="ECO:0000313" key="7">
    <source>
        <dbReference type="EMBL" id="RHW18864.1"/>
    </source>
</evidence>
<evidence type="ECO:0000259" key="3">
    <source>
        <dbReference type="Pfam" id="PF21074"/>
    </source>
</evidence>
<evidence type="ECO:0000259" key="6">
    <source>
        <dbReference type="Pfam" id="PF21077"/>
    </source>
</evidence>
<dbReference type="InterPro" id="IPR049056">
    <property type="entry name" value="NAD_Glu_DH_HM3"/>
</dbReference>
<evidence type="ECO:0000256" key="1">
    <source>
        <dbReference type="ARBA" id="ARBA00023002"/>
    </source>
</evidence>
<dbReference type="SUPFAM" id="SSF51735">
    <property type="entry name" value="NAD(P)-binding Rossmann-fold domains"/>
    <property type="match status" value="1"/>
</dbReference>
<evidence type="ECO:0000259" key="5">
    <source>
        <dbReference type="Pfam" id="PF21076"/>
    </source>
</evidence>
<dbReference type="InterPro" id="IPR046346">
    <property type="entry name" value="Aminoacid_DH-like_N_sf"/>
</dbReference>
<dbReference type="InterPro" id="IPR007780">
    <property type="entry name" value="NAD_Glu_DH_bac"/>
</dbReference>
<evidence type="ECO:0000313" key="8">
    <source>
        <dbReference type="Proteomes" id="UP000266693"/>
    </source>
</evidence>
<keyword evidence="1" id="KW-0560">Oxidoreductase</keyword>
<dbReference type="Pfam" id="PF21078">
    <property type="entry name" value="GDH_HM3"/>
    <property type="match status" value="1"/>
</dbReference>